<comment type="caution">
    <text evidence="6">The sequence shown here is derived from an EMBL/GenBank/DDBJ whole genome shotgun (WGS) entry which is preliminary data.</text>
</comment>
<dbReference type="SUPFAM" id="SSF46689">
    <property type="entry name" value="Homeodomain-like"/>
    <property type="match status" value="1"/>
</dbReference>
<name>A0ABS8YG82_9BACL</name>
<evidence type="ECO:0000256" key="2">
    <source>
        <dbReference type="ARBA" id="ARBA00023125"/>
    </source>
</evidence>
<proteinExistence type="predicted"/>
<dbReference type="Gene3D" id="1.10.10.60">
    <property type="entry name" value="Homeodomain-like"/>
    <property type="match status" value="2"/>
</dbReference>
<evidence type="ECO:0000256" key="1">
    <source>
        <dbReference type="ARBA" id="ARBA00023015"/>
    </source>
</evidence>
<keyword evidence="4" id="KW-1133">Transmembrane helix</keyword>
<protein>
    <submittedName>
        <fullName evidence="6">Helix-turn-helix transcriptional regulator</fullName>
    </submittedName>
</protein>
<keyword evidence="4" id="KW-0472">Membrane</keyword>
<evidence type="ECO:0000256" key="4">
    <source>
        <dbReference type="SAM" id="Phobius"/>
    </source>
</evidence>
<evidence type="ECO:0000256" key="3">
    <source>
        <dbReference type="ARBA" id="ARBA00023163"/>
    </source>
</evidence>
<dbReference type="SMART" id="SM00342">
    <property type="entry name" value="HTH_ARAC"/>
    <property type="match status" value="1"/>
</dbReference>
<feature type="domain" description="HTH araC/xylS-type" evidence="5">
    <location>
        <begin position="702"/>
        <end position="801"/>
    </location>
</feature>
<dbReference type="InterPro" id="IPR018060">
    <property type="entry name" value="HTH_AraC"/>
</dbReference>
<feature type="transmembrane region" description="Helical" evidence="4">
    <location>
        <begin position="24"/>
        <end position="47"/>
    </location>
</feature>
<dbReference type="EMBL" id="JAJNBZ010000004">
    <property type="protein sequence ID" value="MCE5169371.1"/>
    <property type="molecule type" value="Genomic_DNA"/>
</dbReference>
<keyword evidence="4" id="KW-0812">Transmembrane</keyword>
<dbReference type="RefSeq" id="WP_233696370.1">
    <property type="nucleotide sequence ID" value="NZ_JAJNBZ010000004.1"/>
</dbReference>
<dbReference type="PROSITE" id="PS01124">
    <property type="entry name" value="HTH_ARAC_FAMILY_2"/>
    <property type="match status" value="1"/>
</dbReference>
<keyword evidence="2" id="KW-0238">DNA-binding</keyword>
<reference evidence="6 7" key="1">
    <citation type="submission" date="2021-11" db="EMBL/GenBank/DDBJ databases">
        <title>Draft genome sequence of Paenibacillus profundus YoMME, a new Gram-positive bacteria with exoelectrogenic properties.</title>
        <authorList>
            <person name="Hubenova Y."/>
            <person name="Hubenova E."/>
            <person name="Manasiev Y."/>
            <person name="Peykov S."/>
            <person name="Mitov M."/>
        </authorList>
    </citation>
    <scope>NUCLEOTIDE SEQUENCE [LARGE SCALE GENOMIC DNA]</scope>
    <source>
        <strain evidence="6 7">YoMME</strain>
    </source>
</reference>
<dbReference type="Pfam" id="PF12833">
    <property type="entry name" value="HTH_18"/>
    <property type="match status" value="1"/>
</dbReference>
<dbReference type="Proteomes" id="UP001199916">
    <property type="component" value="Unassembled WGS sequence"/>
</dbReference>
<keyword evidence="1" id="KW-0805">Transcription regulation</keyword>
<evidence type="ECO:0000313" key="6">
    <source>
        <dbReference type="EMBL" id="MCE5169371.1"/>
    </source>
</evidence>
<keyword evidence="7" id="KW-1185">Reference proteome</keyword>
<gene>
    <name evidence="6" type="ORF">LQV63_08600</name>
</gene>
<dbReference type="InterPro" id="IPR009057">
    <property type="entry name" value="Homeodomain-like_sf"/>
</dbReference>
<evidence type="ECO:0000259" key="5">
    <source>
        <dbReference type="PROSITE" id="PS01124"/>
    </source>
</evidence>
<accession>A0ABS8YG82</accession>
<organism evidence="6 7">
    <name type="scientific">Paenibacillus profundus</name>
    <dbReference type="NCBI Taxonomy" id="1173085"/>
    <lineage>
        <taxon>Bacteria</taxon>
        <taxon>Bacillati</taxon>
        <taxon>Bacillota</taxon>
        <taxon>Bacilli</taxon>
        <taxon>Bacillales</taxon>
        <taxon>Paenibacillaceae</taxon>
        <taxon>Paenibacillus</taxon>
    </lineage>
</organism>
<dbReference type="PANTHER" id="PTHR43280:SF28">
    <property type="entry name" value="HTH-TYPE TRANSCRIPTIONAL ACTIVATOR RHAS"/>
    <property type="match status" value="1"/>
</dbReference>
<dbReference type="PANTHER" id="PTHR43280">
    <property type="entry name" value="ARAC-FAMILY TRANSCRIPTIONAL REGULATOR"/>
    <property type="match status" value="1"/>
</dbReference>
<sequence length="813" mass="92360">MKRWNFPHKLKAITKGRSLYQHRLIRTLVVLVTCALVFTTISLYIVAHSSALDMQQEAYVQEREQFNAQLTFMGDTLKNLIMSLYVDPEVYTLMHGEELSIIEIASKMRKVEQIANATGYLESIAIYNGPSEQLFSTSAVIQQNARGERDAVLQQLTLSDPASFKLMPFSVPNASGTTEQIDSLLYGLFDFSVAYRNTTHPEPGSILLFIRPSWLFQQLSVNSGPFSKSSQFFVGTPDGIVFDQDGRRLDRDRKGLRDGTDEAFALAYEDVHHNPGQSGSFVHSSDQGKMVIRYAPTEFYGWTLYQMQPYRQIVARMDRLAFTFVAVGGGTLLASVVISYLFALKLYRPLSRLVQQWNLSPRGGSQTQDEFSRLQQMYRGMMSRLEHLHNRVEQDRPLAVQAELRKWIAGDIRGDAADFQQWLEKRECHEIADGPYLFARISVTKPDADTHEAAVEDEDLLEMVKEEIVRRLPDSWRMTSVPERSGEELLWFSFPAAAIGTELEAERQLVSAAEQSQAASDGRFKEVLVTVAISDVVGSIEEVPDAKQQVDERWTYRFVYGPGVVIHSGLLRHHATSSFTMQVKERDLTRCTTKACEAMRMNRQAQLDDALADWFDTARGCVPDMVRSALLLLALELFTVWQERPSYGKESESGFIQWRNLKTEVQQAEDLEQARSVLAHWLEQSRPISEEEEERCRQAIVAAMQELARVELANPDFGLAAVADALQLSTAYISRVYRQGTGISYLDYLHDVRLQRAMELLMNDSLTIAEVMEKVGYRTESHFFKRFKQKFGGTPKQCRTRQAIQALSDSDAL</sequence>
<feature type="transmembrane region" description="Helical" evidence="4">
    <location>
        <begin position="320"/>
        <end position="343"/>
    </location>
</feature>
<keyword evidence="3" id="KW-0804">Transcription</keyword>
<evidence type="ECO:0000313" key="7">
    <source>
        <dbReference type="Proteomes" id="UP001199916"/>
    </source>
</evidence>